<sequence length="97" mass="10470">MFDFAINNEALDTTVATAGTKVLAHAFIERLSKDDEFRAYMSANPVAAAAQYGFDVTGVEIPAGGVQLPSKAVLKEHLDMIAKKFAEAARPVVIFRI</sequence>
<evidence type="ECO:0000313" key="2">
    <source>
        <dbReference type="Proteomes" id="UP000541636"/>
    </source>
</evidence>
<dbReference type="EMBL" id="JAAZQD010000006">
    <property type="protein sequence ID" value="NKZ40006.1"/>
    <property type="molecule type" value="Genomic_DNA"/>
</dbReference>
<protein>
    <submittedName>
        <fullName evidence="1">Putative modified peptide</fullName>
    </submittedName>
</protein>
<name>A0A846ZPS2_9GAMM</name>
<dbReference type="AlphaFoldDB" id="A0A846ZPS2"/>
<dbReference type="RefSeq" id="WP_168609844.1">
    <property type="nucleotide sequence ID" value="NZ_JAAZQD010000006.1"/>
</dbReference>
<evidence type="ECO:0000313" key="1">
    <source>
        <dbReference type="EMBL" id="NKZ40006.1"/>
    </source>
</evidence>
<proteinExistence type="predicted"/>
<reference evidence="1 2" key="1">
    <citation type="journal article" date="2017" name="Int. J. Syst. Evol. Microbiol.">
        <title>Oleiagrimonas citrea sp. nov., a marine bacterium isolated from tidal flat sediment and emended description of the genus Oleiagrimonas Fang et al. 2015 and Oleiagrimonas soli.</title>
        <authorList>
            <person name="Yang S.H."/>
            <person name="Seo H.S."/>
            <person name="Seong C.N."/>
            <person name="Kwon K.K."/>
        </authorList>
    </citation>
    <scope>NUCLEOTIDE SEQUENCE [LARGE SCALE GENOMIC DNA]</scope>
    <source>
        <strain evidence="1 2">MEBiC09124</strain>
    </source>
</reference>
<gene>
    <name evidence="1" type="ORF">HF690_13695</name>
</gene>
<keyword evidence="2" id="KW-1185">Reference proteome</keyword>
<dbReference type="Proteomes" id="UP000541636">
    <property type="component" value="Unassembled WGS sequence"/>
</dbReference>
<dbReference type="InterPro" id="IPR030976">
    <property type="entry name" value="Mod_pep_NH_fam"/>
</dbReference>
<dbReference type="GO" id="GO:0003824">
    <property type="term" value="F:catalytic activity"/>
    <property type="evidence" value="ECO:0007669"/>
    <property type="project" value="InterPro"/>
</dbReference>
<organism evidence="1 2">
    <name type="scientific">Oleiagrimonas citrea</name>
    <dbReference type="NCBI Taxonomy" id="1665687"/>
    <lineage>
        <taxon>Bacteria</taxon>
        <taxon>Pseudomonadati</taxon>
        <taxon>Pseudomonadota</taxon>
        <taxon>Gammaproteobacteria</taxon>
        <taxon>Lysobacterales</taxon>
        <taxon>Rhodanobacteraceae</taxon>
        <taxon>Oleiagrimonas</taxon>
    </lineage>
</organism>
<dbReference type="SUPFAM" id="SSF56209">
    <property type="entry name" value="Nitrile hydratase alpha chain"/>
    <property type="match status" value="1"/>
</dbReference>
<dbReference type="InterPro" id="IPR036648">
    <property type="entry name" value="CN_Hdrase_a/SCN_Hdrase_g_sf"/>
</dbReference>
<dbReference type="NCBIfam" id="TIGR04509">
    <property type="entry name" value="mod_pep_NH_fam"/>
    <property type="match status" value="1"/>
</dbReference>
<comment type="caution">
    <text evidence="1">The sequence shown here is derived from an EMBL/GenBank/DDBJ whole genome shotgun (WGS) entry which is preliminary data.</text>
</comment>
<dbReference type="GO" id="GO:0046914">
    <property type="term" value="F:transition metal ion binding"/>
    <property type="evidence" value="ECO:0007669"/>
    <property type="project" value="InterPro"/>
</dbReference>
<accession>A0A846ZPS2</accession>